<evidence type="ECO:0000256" key="1">
    <source>
        <dbReference type="SAM" id="MobiDB-lite"/>
    </source>
</evidence>
<dbReference type="EMBL" id="JADILW010000087">
    <property type="protein sequence ID" value="MBO8480668.1"/>
    <property type="molecule type" value="Genomic_DNA"/>
</dbReference>
<feature type="region of interest" description="Disordered" evidence="1">
    <location>
        <begin position="329"/>
        <end position="396"/>
    </location>
</feature>
<feature type="compositionally biased region" description="Basic and acidic residues" evidence="1">
    <location>
        <begin position="329"/>
        <end position="338"/>
    </location>
</feature>
<dbReference type="Proteomes" id="UP000823769">
    <property type="component" value="Unassembled WGS sequence"/>
</dbReference>
<accession>A0A9D9IXQ8</accession>
<proteinExistence type="predicted"/>
<dbReference type="NCBIfam" id="NF041131">
    <property type="entry name" value="RicT_YaaT_fam"/>
    <property type="match status" value="1"/>
</dbReference>
<sequence length="396" mass="44328">MSRESIQYDCFRGCVVTHDEATGQTSCSYRAGCCKMGARDWLKDARDGSFPGIYEVRFKNTRKGFYVNDSAQNIRIGDLVVVEAATGLDLGIVTLEGPSVGRQMKCRGVDPETATFRKIYRKARQTDIEKWQEAIAREQDTMIRARKIAAMMGLEMKIGDVEFQGDGSKAIFYYIADGRVDFRQLIKAYAEEFRIRIEMKQIGARQEAGLIGGLGVCGRELCCSNYISSFQSISTSAARCQDLSLNPLKLAGQCGKLKCCLNYEVPVYLDALSRIPKVNGPLEFEDGPAYLRKTDILRETMYFSYEKSSDATLFPLSAEEVREIIEMNRDGEKAESLRPEPVQRTPEFVSAVGDDSISRFDSPRRRKKSQNRRGGGRSRKPGARNGGRPAPKNGEK</sequence>
<dbReference type="Pfam" id="PF04468">
    <property type="entry name" value="PSP1"/>
    <property type="match status" value="1"/>
</dbReference>
<feature type="domain" description="PSP1 C-terminal" evidence="2">
    <location>
        <begin position="117"/>
        <end position="202"/>
    </location>
</feature>
<organism evidence="3 4">
    <name type="scientific">Candidatus Cryptobacteroides avistercoris</name>
    <dbReference type="NCBI Taxonomy" id="2840758"/>
    <lineage>
        <taxon>Bacteria</taxon>
        <taxon>Pseudomonadati</taxon>
        <taxon>Bacteroidota</taxon>
        <taxon>Bacteroidia</taxon>
        <taxon>Bacteroidales</taxon>
        <taxon>Candidatus Cryptobacteroides</taxon>
    </lineage>
</organism>
<reference evidence="3" key="2">
    <citation type="journal article" date="2021" name="PeerJ">
        <title>Extensive microbial diversity within the chicken gut microbiome revealed by metagenomics and culture.</title>
        <authorList>
            <person name="Gilroy R."/>
            <person name="Ravi A."/>
            <person name="Getino M."/>
            <person name="Pursley I."/>
            <person name="Horton D.L."/>
            <person name="Alikhan N.F."/>
            <person name="Baker D."/>
            <person name="Gharbi K."/>
            <person name="Hall N."/>
            <person name="Watson M."/>
            <person name="Adriaenssens E.M."/>
            <person name="Foster-Nyarko E."/>
            <person name="Jarju S."/>
            <person name="Secka A."/>
            <person name="Antonio M."/>
            <person name="Oren A."/>
            <person name="Chaudhuri R.R."/>
            <person name="La Ragione R."/>
            <person name="Hildebrand F."/>
            <person name="Pallen M.J."/>
        </authorList>
    </citation>
    <scope>NUCLEOTIDE SEQUENCE</scope>
    <source>
        <strain evidence="3">B3-1481</strain>
    </source>
</reference>
<dbReference type="InterPro" id="IPR047767">
    <property type="entry name" value="PSP1-like"/>
</dbReference>
<dbReference type="InterPro" id="IPR007557">
    <property type="entry name" value="PSP1_C"/>
</dbReference>
<evidence type="ECO:0000313" key="3">
    <source>
        <dbReference type="EMBL" id="MBO8480668.1"/>
    </source>
</evidence>
<dbReference type="PANTHER" id="PTHR43830">
    <property type="entry name" value="PROTEIN PSP1"/>
    <property type="match status" value="1"/>
</dbReference>
<comment type="caution">
    <text evidence="3">The sequence shown here is derived from an EMBL/GenBank/DDBJ whole genome shotgun (WGS) entry which is preliminary data.</text>
</comment>
<dbReference type="PROSITE" id="PS51411">
    <property type="entry name" value="PSP1_C"/>
    <property type="match status" value="1"/>
</dbReference>
<gene>
    <name evidence="3" type="ORF">IAB76_06130</name>
</gene>
<dbReference type="AlphaFoldDB" id="A0A9D9IXQ8"/>
<reference evidence="3" key="1">
    <citation type="submission" date="2020-10" db="EMBL/GenBank/DDBJ databases">
        <authorList>
            <person name="Gilroy R."/>
        </authorList>
    </citation>
    <scope>NUCLEOTIDE SEQUENCE</scope>
    <source>
        <strain evidence="3">B3-1481</strain>
    </source>
</reference>
<evidence type="ECO:0000313" key="4">
    <source>
        <dbReference type="Proteomes" id="UP000823769"/>
    </source>
</evidence>
<protein>
    <recommendedName>
        <fullName evidence="2">PSP1 C-terminal domain-containing protein</fullName>
    </recommendedName>
</protein>
<feature type="compositionally biased region" description="Basic residues" evidence="1">
    <location>
        <begin position="364"/>
        <end position="382"/>
    </location>
</feature>
<dbReference type="GO" id="GO:0005737">
    <property type="term" value="C:cytoplasm"/>
    <property type="evidence" value="ECO:0007669"/>
    <property type="project" value="TreeGrafter"/>
</dbReference>
<name>A0A9D9IXQ8_9BACT</name>
<evidence type="ECO:0000259" key="2">
    <source>
        <dbReference type="PROSITE" id="PS51411"/>
    </source>
</evidence>
<dbReference type="PANTHER" id="PTHR43830:SF3">
    <property type="entry name" value="PROTEIN PSP1"/>
    <property type="match status" value="1"/>
</dbReference>